<keyword evidence="7" id="KW-0408">Iron</keyword>
<dbReference type="GO" id="GO:0043448">
    <property type="term" value="P:alkane catabolic process"/>
    <property type="evidence" value="ECO:0007669"/>
    <property type="project" value="TreeGrafter"/>
</dbReference>
<accession>E1YBI9</accession>
<feature type="domain" description="Rubredoxin-like" evidence="8">
    <location>
        <begin position="179"/>
        <end position="230"/>
    </location>
</feature>
<dbReference type="InterPro" id="IPR024934">
    <property type="entry name" value="Rubredoxin-like_dom"/>
</dbReference>
<protein>
    <submittedName>
        <fullName evidence="9">High molecular weight rubredoxin</fullName>
    </submittedName>
</protein>
<dbReference type="InterPro" id="IPR012349">
    <property type="entry name" value="Split_barrel_FMN-bd"/>
</dbReference>
<evidence type="ECO:0000256" key="6">
    <source>
        <dbReference type="ARBA" id="ARBA00022982"/>
    </source>
</evidence>
<dbReference type="InterPro" id="IPR002563">
    <property type="entry name" value="Flavin_Rdtase-like_dom"/>
</dbReference>
<comment type="cofactor">
    <cofactor evidence="1">
        <name>Fe(3+)</name>
        <dbReference type="ChEBI" id="CHEBI:29034"/>
    </cofactor>
</comment>
<dbReference type="GO" id="GO:0010181">
    <property type="term" value="F:FMN binding"/>
    <property type="evidence" value="ECO:0007669"/>
    <property type="project" value="InterPro"/>
</dbReference>
<dbReference type="PANTHER" id="PTHR47627:SF1">
    <property type="entry name" value="RUBREDOXIN-1-RELATED"/>
    <property type="match status" value="1"/>
</dbReference>
<dbReference type="AlphaFoldDB" id="E1YBI9"/>
<dbReference type="NCBIfam" id="NF045768">
    <property type="entry name" value="RubredRD"/>
    <property type="match status" value="1"/>
</dbReference>
<sequence length="230" mass="25330">MNKSALYKLSYGLYVISSLSGDKLNGQIANTAFQVTSEPPTIAVSINKQNLTHDFIKESGKFSVSMLSVSAPMEFIGRFGFKCGRETDKFDCINYQTGQTGVPVVTDHCVAFIEAQVIKELDCGTHRIFLGEIKNCDIINDEEPMTYAYYHLVKGGKSPKNAPTYQAQEPKAKKQDDKAKRYTCSVCGYVYDPETGDPDNGIKPGTKFEDLPDGWVCPVCGADKSSFSPE</sequence>
<evidence type="ECO:0000256" key="5">
    <source>
        <dbReference type="ARBA" id="ARBA00022723"/>
    </source>
</evidence>
<evidence type="ECO:0000256" key="4">
    <source>
        <dbReference type="ARBA" id="ARBA00022448"/>
    </source>
</evidence>
<gene>
    <name evidence="9" type="ORF">N47_G32570</name>
</gene>
<dbReference type="Pfam" id="PF00301">
    <property type="entry name" value="Rubredoxin"/>
    <property type="match status" value="1"/>
</dbReference>
<dbReference type="EMBL" id="FR695868">
    <property type="protein sequence ID" value="CBX27933.1"/>
    <property type="molecule type" value="Genomic_DNA"/>
</dbReference>
<reference evidence="9" key="1">
    <citation type="journal article" date="2011" name="Environ. Microbiol.">
        <title>Genomic insights into the metabolic potential of the polycyclic aromatic hydrocarbon degrading sulfate-reducing Deltaproteobacterium N47.</title>
        <authorList>
            <person name="Bergmann F."/>
            <person name="Selesi D."/>
            <person name="Weinmaier T."/>
            <person name="Tischler P."/>
            <person name="Rattei T."/>
            <person name="Meckenstock R.U."/>
        </authorList>
    </citation>
    <scope>NUCLEOTIDE SEQUENCE</scope>
</reference>
<dbReference type="SMART" id="SM00903">
    <property type="entry name" value="Flavin_Reduct"/>
    <property type="match status" value="1"/>
</dbReference>
<dbReference type="Gene3D" id="2.20.28.10">
    <property type="match status" value="1"/>
</dbReference>
<dbReference type="FunFam" id="2.20.28.10:FF:000001">
    <property type="entry name" value="Rubredoxin"/>
    <property type="match status" value="1"/>
</dbReference>
<proteinExistence type="inferred from homology"/>
<dbReference type="GO" id="GO:0005506">
    <property type="term" value="F:iron ion binding"/>
    <property type="evidence" value="ECO:0007669"/>
    <property type="project" value="InterPro"/>
</dbReference>
<evidence type="ECO:0000256" key="7">
    <source>
        <dbReference type="ARBA" id="ARBA00023004"/>
    </source>
</evidence>
<evidence type="ECO:0000256" key="1">
    <source>
        <dbReference type="ARBA" id="ARBA00001965"/>
    </source>
</evidence>
<dbReference type="InterPro" id="IPR024935">
    <property type="entry name" value="Rubredoxin_dom"/>
</dbReference>
<dbReference type="PRINTS" id="PR00163">
    <property type="entry name" value="RUBREDOXIN"/>
</dbReference>
<keyword evidence="4" id="KW-0813">Transport</keyword>
<keyword evidence="5" id="KW-0479">Metal-binding</keyword>
<keyword evidence="6" id="KW-0249">Electron transport</keyword>
<evidence type="ECO:0000259" key="8">
    <source>
        <dbReference type="PROSITE" id="PS50903"/>
    </source>
</evidence>
<dbReference type="PANTHER" id="PTHR47627">
    <property type="entry name" value="RUBREDOXIN"/>
    <property type="match status" value="1"/>
</dbReference>
<dbReference type="InterPro" id="IPR018527">
    <property type="entry name" value="Rubredoxin_Fe_BS"/>
</dbReference>
<evidence type="ECO:0000313" key="9">
    <source>
        <dbReference type="EMBL" id="CBX27933.1"/>
    </source>
</evidence>
<dbReference type="PROSITE" id="PS50903">
    <property type="entry name" value="RUBREDOXIN_LIKE"/>
    <property type="match status" value="1"/>
</dbReference>
<organism evidence="9">
    <name type="scientific">uncultured Desulfobacterium sp</name>
    <dbReference type="NCBI Taxonomy" id="201089"/>
    <lineage>
        <taxon>Bacteria</taxon>
        <taxon>Pseudomonadati</taxon>
        <taxon>Thermodesulfobacteriota</taxon>
        <taxon>Desulfobacteria</taxon>
        <taxon>Desulfobacterales</taxon>
        <taxon>Desulfobacteriaceae</taxon>
        <taxon>Desulfobacterium</taxon>
        <taxon>environmental samples</taxon>
    </lineage>
</organism>
<comment type="similarity">
    <text evidence="3">Belongs to the rubredoxin family.</text>
</comment>
<dbReference type="CDD" id="cd00730">
    <property type="entry name" value="rubredoxin"/>
    <property type="match status" value="1"/>
</dbReference>
<dbReference type="SUPFAM" id="SSF57802">
    <property type="entry name" value="Rubredoxin-like"/>
    <property type="match status" value="1"/>
</dbReference>
<dbReference type="Gene3D" id="2.30.110.10">
    <property type="entry name" value="Electron Transport, Fmn-binding Protein, Chain A"/>
    <property type="match status" value="1"/>
</dbReference>
<dbReference type="SUPFAM" id="SSF50475">
    <property type="entry name" value="FMN-binding split barrel"/>
    <property type="match status" value="1"/>
</dbReference>
<dbReference type="GO" id="GO:0009055">
    <property type="term" value="F:electron transfer activity"/>
    <property type="evidence" value="ECO:0007669"/>
    <property type="project" value="TreeGrafter"/>
</dbReference>
<evidence type="ECO:0000256" key="3">
    <source>
        <dbReference type="ARBA" id="ARBA00005337"/>
    </source>
</evidence>
<dbReference type="PROSITE" id="PS00202">
    <property type="entry name" value="RUBREDOXIN"/>
    <property type="match status" value="1"/>
</dbReference>
<dbReference type="GO" id="GO:0016646">
    <property type="term" value="F:oxidoreductase activity, acting on the CH-NH group of donors, NAD or NADP as acceptor"/>
    <property type="evidence" value="ECO:0007669"/>
    <property type="project" value="UniProtKB-ARBA"/>
</dbReference>
<name>E1YBI9_9BACT</name>
<dbReference type="InterPro" id="IPR050526">
    <property type="entry name" value="Rubredoxin_ET"/>
</dbReference>
<dbReference type="Pfam" id="PF01613">
    <property type="entry name" value="Flavin_Reduct"/>
    <property type="match status" value="1"/>
</dbReference>
<evidence type="ECO:0000256" key="2">
    <source>
        <dbReference type="ARBA" id="ARBA00002360"/>
    </source>
</evidence>
<comment type="function">
    <text evidence="2">Rubredoxin is a small nonheme, iron protein lacking acid-labile sulfide. Its single Fe, chelated to 4 Cys, functions as an electron acceptor and may also stabilize the conformation of the molecule.</text>
</comment>